<dbReference type="OrthoDB" id="767755at2"/>
<dbReference type="RefSeq" id="WP_125024353.1">
    <property type="nucleotide sequence ID" value="NZ_CP034159.1"/>
</dbReference>
<gene>
    <name evidence="1" type="ORF">EIB73_08150</name>
</gene>
<dbReference type="PROSITE" id="PS51257">
    <property type="entry name" value="PROKAR_LIPOPROTEIN"/>
    <property type="match status" value="1"/>
</dbReference>
<reference evidence="2" key="1">
    <citation type="submission" date="2018-11" db="EMBL/GenBank/DDBJ databases">
        <title>Proposal to divide the Flavobacteriaceae and reorganize its genera based on Amino Acid Identity values calculated from whole genome sequences.</title>
        <authorList>
            <person name="Nicholson A.C."/>
            <person name="Gulvik C.A."/>
            <person name="Whitney A.M."/>
            <person name="Humrighouse B.W."/>
            <person name="Bell M."/>
            <person name="Holmes B."/>
            <person name="Steigerwalt A.G."/>
            <person name="Villarma A."/>
            <person name="Sheth M."/>
            <person name="Batra D."/>
            <person name="Pryor J."/>
            <person name="Bernardet J.-F."/>
            <person name="Hugo C."/>
            <person name="Kampfer P."/>
            <person name="Newman J.D."/>
            <person name="McQuiston J.R."/>
        </authorList>
    </citation>
    <scope>NUCLEOTIDE SEQUENCE [LARGE SCALE GENOMIC DNA]</scope>
    <source>
        <strain evidence="2">G0081</strain>
    </source>
</reference>
<accession>A0A3G8XY19</accession>
<proteinExistence type="predicted"/>
<evidence type="ECO:0000313" key="2">
    <source>
        <dbReference type="Proteomes" id="UP000270185"/>
    </source>
</evidence>
<keyword evidence="2" id="KW-1185">Reference proteome</keyword>
<name>A0A3G8XY19_9FLAO</name>
<dbReference type="EMBL" id="CP034159">
    <property type="protein sequence ID" value="AZI33146.1"/>
    <property type="molecule type" value="Genomic_DNA"/>
</dbReference>
<dbReference type="KEGG" id="ccas:EIB73_08150"/>
<organism evidence="1 2">
    <name type="scientific">Kaistella carnis</name>
    <dbReference type="NCBI Taxonomy" id="1241979"/>
    <lineage>
        <taxon>Bacteria</taxon>
        <taxon>Pseudomonadati</taxon>
        <taxon>Bacteroidota</taxon>
        <taxon>Flavobacteriia</taxon>
        <taxon>Flavobacteriales</taxon>
        <taxon>Weeksellaceae</taxon>
        <taxon>Chryseobacterium group</taxon>
        <taxon>Kaistella</taxon>
    </lineage>
</organism>
<dbReference type="AlphaFoldDB" id="A0A3G8XY19"/>
<dbReference type="Proteomes" id="UP000270185">
    <property type="component" value="Chromosome"/>
</dbReference>
<sequence>MKKLIIFLQLLNILLFSCQKQSKVMVENGNMKNNSIMSNEINILQKQLAKGLKATIGDAVDYQIEYTDEDLAIEGIILENILRKNGFKDITPTEFQSKVKSVFNREIDFSSNKNFLYLNNFSACDRTPIYYQNNGIDYNGMFLFKNNRLIAPLFTIPELIDYHKNYPDIINFEKKLPTEFNTNSGELVKVRKWMNEKDLQTDRYNNIQIIVARNKYLFNDSKADFVWLKGNDKDFLESLVKTFGYTMDNDLLEFVLKDNYKDESNLEVVLWNQLCDGNIKVNKEVFEIVKKWDAKDATLFSHKVQAAMNNMLKRMNEDKSISFINQAKALGLIAYYATKTNQDFYYRFFPLLNDPDFDAEFKKANYYNIPDFKEIYEDARYGGIGQAE</sequence>
<evidence type="ECO:0000313" key="1">
    <source>
        <dbReference type="EMBL" id="AZI33146.1"/>
    </source>
</evidence>
<protein>
    <submittedName>
        <fullName evidence="1">Uncharacterized protein</fullName>
    </submittedName>
</protein>